<dbReference type="InterPro" id="IPR045943">
    <property type="entry name" value="DUF6363"/>
</dbReference>
<accession>A0A1G9N0T9</accession>
<dbReference type="PANTHER" id="PTHR14226:SF25">
    <property type="entry name" value="PHOSPHOESTERASE"/>
    <property type="match status" value="1"/>
</dbReference>
<protein>
    <submittedName>
        <fullName evidence="6">Predicted phospholipase, patatin/cPLA2 family</fullName>
    </submittedName>
</protein>
<dbReference type="Pfam" id="PF19890">
    <property type="entry name" value="DUF6363"/>
    <property type="match status" value="1"/>
</dbReference>
<dbReference type="Gene3D" id="3.40.1090.10">
    <property type="entry name" value="Cytosolic phospholipase A2 catalytic domain"/>
    <property type="match status" value="2"/>
</dbReference>
<organism evidence="6 7">
    <name type="scientific">Sediminibacillus halophilus</name>
    <dbReference type="NCBI Taxonomy" id="482461"/>
    <lineage>
        <taxon>Bacteria</taxon>
        <taxon>Bacillati</taxon>
        <taxon>Bacillota</taxon>
        <taxon>Bacilli</taxon>
        <taxon>Bacillales</taxon>
        <taxon>Bacillaceae</taxon>
        <taxon>Sediminibacillus</taxon>
    </lineage>
</organism>
<feature type="short sequence motif" description="DGA/G" evidence="4">
    <location>
        <begin position="161"/>
        <end position="163"/>
    </location>
</feature>
<dbReference type="STRING" id="482461.SAMN05216244_0784"/>
<dbReference type="RefSeq" id="WP_342721068.1">
    <property type="nucleotide sequence ID" value="NZ_FNHF01000001.1"/>
</dbReference>
<evidence type="ECO:0000313" key="6">
    <source>
        <dbReference type="EMBL" id="SDL79485.1"/>
    </source>
</evidence>
<dbReference type="PROSITE" id="PS51635">
    <property type="entry name" value="PNPLA"/>
    <property type="match status" value="1"/>
</dbReference>
<feature type="short sequence motif" description="GXGXXG" evidence="4">
    <location>
        <begin position="11"/>
        <end position="16"/>
    </location>
</feature>
<keyword evidence="3 4" id="KW-0443">Lipid metabolism</keyword>
<dbReference type="InterPro" id="IPR016035">
    <property type="entry name" value="Acyl_Trfase/lysoPLipase"/>
</dbReference>
<dbReference type="Proteomes" id="UP000182347">
    <property type="component" value="Unassembled WGS sequence"/>
</dbReference>
<dbReference type="EMBL" id="FNHF01000001">
    <property type="protein sequence ID" value="SDL79485.1"/>
    <property type="molecule type" value="Genomic_DNA"/>
</dbReference>
<evidence type="ECO:0000313" key="7">
    <source>
        <dbReference type="Proteomes" id="UP000182347"/>
    </source>
</evidence>
<keyword evidence="2 4" id="KW-0442">Lipid degradation</keyword>
<feature type="active site" description="Proton acceptor" evidence="4">
    <location>
        <position position="161"/>
    </location>
</feature>
<evidence type="ECO:0000256" key="1">
    <source>
        <dbReference type="ARBA" id="ARBA00022801"/>
    </source>
</evidence>
<dbReference type="GO" id="GO:0016042">
    <property type="term" value="P:lipid catabolic process"/>
    <property type="evidence" value="ECO:0007669"/>
    <property type="project" value="UniProtKB-UniRule"/>
</dbReference>
<evidence type="ECO:0000256" key="2">
    <source>
        <dbReference type="ARBA" id="ARBA00022963"/>
    </source>
</evidence>
<evidence type="ECO:0000259" key="5">
    <source>
        <dbReference type="PROSITE" id="PS51635"/>
    </source>
</evidence>
<evidence type="ECO:0000256" key="3">
    <source>
        <dbReference type="ARBA" id="ARBA00023098"/>
    </source>
</evidence>
<dbReference type="AlphaFoldDB" id="A0A1G9N0T9"/>
<dbReference type="GO" id="GO:0016787">
    <property type="term" value="F:hydrolase activity"/>
    <property type="evidence" value="ECO:0007669"/>
    <property type="project" value="UniProtKB-UniRule"/>
</dbReference>
<dbReference type="SUPFAM" id="SSF52151">
    <property type="entry name" value="FabD/lysophospholipase-like"/>
    <property type="match status" value="1"/>
</dbReference>
<feature type="short sequence motif" description="GXSXG" evidence="4">
    <location>
        <begin position="38"/>
        <end position="42"/>
    </location>
</feature>
<dbReference type="CDD" id="cd07208">
    <property type="entry name" value="Pat_hypo_Ecoli_yjju_like"/>
    <property type="match status" value="1"/>
</dbReference>
<reference evidence="7" key="1">
    <citation type="submission" date="2016-10" db="EMBL/GenBank/DDBJ databases">
        <authorList>
            <person name="Varghese N."/>
            <person name="Submissions S."/>
        </authorList>
    </citation>
    <scope>NUCLEOTIDE SEQUENCE [LARGE SCALE GENOMIC DNA]</scope>
    <source>
        <strain evidence="7">CGMCC 1.6199</strain>
    </source>
</reference>
<gene>
    <name evidence="6" type="ORF">SAMN05216244_0784</name>
</gene>
<dbReference type="InterPro" id="IPR050301">
    <property type="entry name" value="NTE"/>
</dbReference>
<feature type="active site" description="Nucleophile" evidence="4">
    <location>
        <position position="40"/>
    </location>
</feature>
<keyword evidence="1 4" id="KW-0378">Hydrolase</keyword>
<dbReference type="PANTHER" id="PTHR14226">
    <property type="entry name" value="NEUROPATHY TARGET ESTERASE/SWISS CHEESE D.MELANOGASTER"/>
    <property type="match status" value="1"/>
</dbReference>
<feature type="domain" description="PNPLA" evidence="5">
    <location>
        <begin position="7"/>
        <end position="174"/>
    </location>
</feature>
<name>A0A1G9N0T9_9BACI</name>
<dbReference type="InterPro" id="IPR002641">
    <property type="entry name" value="PNPLA_dom"/>
</dbReference>
<dbReference type="Pfam" id="PF01734">
    <property type="entry name" value="Patatin"/>
    <property type="match status" value="1"/>
</dbReference>
<sequence>MMQDVGLVLEGGGMRGAYTAGVLDAFHDSGITFPFVTGASAGACNATSYVAGQRGRNYKVLVEYGSHPEYISLKRAVMKKELFGMDFIFDVLPNQLVPFDFASFFNSNIRFVVSTTDIDTGEPVYHDTFRSNQELLTIIRASSSLPFVAPSISVDGRNLMDGGIVDPIPLQPSIDAGNRKHVVVLTRNKDYMKKPMRLAWLLKRSLKSHPALVSAMQNRHRRYNDMVKRLERMERNNQVFIIRPKQPLEVGRIERNRSKLDALYQQGYQEAKQQKEAVVHFTSPVEEPVLSGEV</sequence>
<dbReference type="InterPro" id="IPR037483">
    <property type="entry name" value="YjjU-like"/>
</dbReference>
<proteinExistence type="predicted"/>
<evidence type="ECO:0000256" key="4">
    <source>
        <dbReference type="PROSITE-ProRule" id="PRU01161"/>
    </source>
</evidence>
<keyword evidence="7" id="KW-1185">Reference proteome</keyword>